<evidence type="ECO:0000256" key="2">
    <source>
        <dbReference type="SAM" id="Phobius"/>
    </source>
</evidence>
<protein>
    <submittedName>
        <fullName evidence="3">Uncharacterized protein</fullName>
    </submittedName>
</protein>
<proteinExistence type="predicted"/>
<feature type="transmembrane region" description="Helical" evidence="2">
    <location>
        <begin position="167"/>
        <end position="191"/>
    </location>
</feature>
<evidence type="ECO:0000313" key="4">
    <source>
        <dbReference type="Proteomes" id="UP000236290"/>
    </source>
</evidence>
<comment type="caution">
    <text evidence="3">The sequence shown here is derived from an EMBL/GenBank/DDBJ whole genome shotgun (WGS) entry which is preliminary data.</text>
</comment>
<evidence type="ECO:0000313" key="3">
    <source>
        <dbReference type="EMBL" id="PNP55054.1"/>
    </source>
</evidence>
<feature type="compositionally biased region" description="Polar residues" evidence="1">
    <location>
        <begin position="594"/>
        <end position="606"/>
    </location>
</feature>
<accession>A0A2K0UBB8</accession>
<feature type="region of interest" description="Disordered" evidence="1">
    <location>
        <begin position="430"/>
        <end position="456"/>
    </location>
</feature>
<reference evidence="3 4" key="1">
    <citation type="submission" date="2017-02" db="EMBL/GenBank/DDBJ databases">
        <title>Genomes of Trichoderma spp. with biocontrol activity.</title>
        <authorList>
            <person name="Gardiner D."/>
            <person name="Kazan K."/>
            <person name="Vos C."/>
            <person name="Harvey P."/>
        </authorList>
    </citation>
    <scope>NUCLEOTIDE SEQUENCE [LARGE SCALE GENOMIC DNA]</scope>
    <source>
        <strain evidence="3 4">Tr1</strain>
    </source>
</reference>
<sequence length="625" mass="68218">MDSWDMLPEQHGGMVWARQVDNDVGGFQFMDNSTSSIINNLKFAVAKQVRSMIIILAGFNIAMAVVLAFVIFRNCYKGAKRSDPAFGFRYFSFQLSWKYAAANSDLGIVYVVSQTKGLEGLLILGCTSISQAMLPALFTVPYIQLIFGLETTVQALRRRPFERRSRWVIVACLVVVVIGTVAMYVVTRFIRPPDLCYASLFWFVQTWRLESFVLLTAISCILIIGAIIIFVRLHRDPSVGIIERTAASRMVYYMILGAVINGLMAPFFFSISSQNPLALTEIQLSLNMMASVASNVSGITFGGLYLFLRSRKMQKIGPLGHLELGAPRKEKSVESWPGTDIFNTQIEQPVSPARIFESRASTRMSEAIGETAGSINGKGHRLEAIHTTSPFNRVAADGSELINVAPSPIATRARKDSYSLFPSQREVVEARPKGNSSMLLPSTTYSPTGGNENTARGNGMFIDLLPPPSIRISGAPRHNRDSSLVSSATVQIGLRVSNLSDVTRLEAPFFFSPERPFSPTRPDSSFAARPSYIPTSRDIGLAVSDDYSNSTRSPIGAPAEMEQSEKPITLSPTVYSPNNAVSPRAKTNRRSIDSIPSTIGASNADASYSDKGEGGFTVYTAGAVG</sequence>
<evidence type="ECO:0000256" key="1">
    <source>
        <dbReference type="SAM" id="MobiDB-lite"/>
    </source>
</evidence>
<feature type="transmembrane region" description="Helical" evidence="2">
    <location>
        <begin position="251"/>
        <end position="269"/>
    </location>
</feature>
<keyword evidence="2" id="KW-0812">Transmembrane</keyword>
<dbReference type="OrthoDB" id="5368516at2759"/>
<feature type="compositionally biased region" description="Polar residues" evidence="1">
    <location>
        <begin position="434"/>
        <end position="456"/>
    </location>
</feature>
<dbReference type="AlphaFoldDB" id="A0A2K0UBB8"/>
<feature type="transmembrane region" description="Helical" evidence="2">
    <location>
        <begin position="289"/>
        <end position="308"/>
    </location>
</feature>
<feature type="region of interest" description="Disordered" evidence="1">
    <location>
        <begin position="550"/>
        <end position="612"/>
    </location>
</feature>
<feature type="transmembrane region" description="Helical" evidence="2">
    <location>
        <begin position="52"/>
        <end position="72"/>
    </location>
</feature>
<gene>
    <name evidence="3" type="ORF">THARTR1_04743</name>
</gene>
<organism evidence="3 4">
    <name type="scientific">Trichoderma harzianum</name>
    <name type="common">Hypocrea lixii</name>
    <dbReference type="NCBI Taxonomy" id="5544"/>
    <lineage>
        <taxon>Eukaryota</taxon>
        <taxon>Fungi</taxon>
        <taxon>Dikarya</taxon>
        <taxon>Ascomycota</taxon>
        <taxon>Pezizomycotina</taxon>
        <taxon>Sordariomycetes</taxon>
        <taxon>Hypocreomycetidae</taxon>
        <taxon>Hypocreales</taxon>
        <taxon>Hypocreaceae</taxon>
        <taxon>Trichoderma</taxon>
    </lineage>
</organism>
<name>A0A2K0UBB8_TRIHA</name>
<keyword evidence="2" id="KW-0472">Membrane</keyword>
<keyword evidence="2" id="KW-1133">Transmembrane helix</keyword>
<feature type="transmembrane region" description="Helical" evidence="2">
    <location>
        <begin position="211"/>
        <end position="231"/>
    </location>
</feature>
<dbReference type="Proteomes" id="UP000236290">
    <property type="component" value="Unassembled WGS sequence"/>
</dbReference>
<dbReference type="EMBL" id="MTYI01000056">
    <property type="protein sequence ID" value="PNP55054.1"/>
    <property type="molecule type" value="Genomic_DNA"/>
</dbReference>
<feature type="compositionally biased region" description="Polar residues" evidence="1">
    <location>
        <begin position="570"/>
        <end position="581"/>
    </location>
</feature>